<dbReference type="PANTHER" id="PTHR21174">
    <property type="match status" value="1"/>
</dbReference>
<reference evidence="1 2" key="1">
    <citation type="submission" date="2021-05" db="EMBL/GenBank/DDBJ databases">
        <title>Roseococcus sp. XZZS9, whole genome shotgun sequencing project.</title>
        <authorList>
            <person name="Zhao G."/>
            <person name="Shen L."/>
        </authorList>
    </citation>
    <scope>NUCLEOTIDE SEQUENCE [LARGE SCALE GENOMIC DNA]</scope>
    <source>
        <strain evidence="1 2">XZZS9</strain>
    </source>
</reference>
<dbReference type="SUPFAM" id="SSF109604">
    <property type="entry name" value="HD-domain/PDEase-like"/>
    <property type="match status" value="1"/>
</dbReference>
<accession>A0ABS5QIB3</accession>
<comment type="caution">
    <text evidence="1">The sequence shown here is derived from an EMBL/GenBank/DDBJ whole genome shotgun (WGS) entry which is preliminary data.</text>
</comment>
<protein>
    <recommendedName>
        <fullName evidence="3">HD domain-containing protein</fullName>
    </recommendedName>
</protein>
<dbReference type="Proteomes" id="UP000766336">
    <property type="component" value="Unassembled WGS sequence"/>
</dbReference>
<sequence>MTEDINQDDLAGYEDLLLALPEDCRGTVRTAMGRPGTPYHGKEHLGRMWRLHREVFQGDGDLEMALLIAYHDIVYDPQAPKKQNEEQSTGVFLRAAPNLGLTHQQTQHITAAILASADHIGVGMRTVRPMMNRWGSWFLDLDLEPLASPYFDRNTERLREEYSHLSPEKFNAGRKAFLGTFLAADCIFRTDMARVRQWEQKARENISKELA</sequence>
<proteinExistence type="predicted"/>
<dbReference type="PANTHER" id="PTHR21174:SF0">
    <property type="entry name" value="HD PHOSPHOHYDROLASE FAMILY PROTEIN-RELATED"/>
    <property type="match status" value="1"/>
</dbReference>
<keyword evidence="2" id="KW-1185">Reference proteome</keyword>
<organism evidence="1 2">
    <name type="scientific">Roseococcus pinisoli</name>
    <dbReference type="NCBI Taxonomy" id="2835040"/>
    <lineage>
        <taxon>Bacteria</taxon>
        <taxon>Pseudomonadati</taxon>
        <taxon>Pseudomonadota</taxon>
        <taxon>Alphaproteobacteria</taxon>
        <taxon>Acetobacterales</taxon>
        <taxon>Roseomonadaceae</taxon>
        <taxon>Roseococcus</taxon>
    </lineage>
</organism>
<evidence type="ECO:0000313" key="1">
    <source>
        <dbReference type="EMBL" id="MBS7812283.1"/>
    </source>
</evidence>
<gene>
    <name evidence="1" type="ORF">KHU32_15140</name>
</gene>
<evidence type="ECO:0000313" key="2">
    <source>
        <dbReference type="Proteomes" id="UP000766336"/>
    </source>
</evidence>
<dbReference type="RefSeq" id="WP_213670991.1">
    <property type="nucleotide sequence ID" value="NZ_JAHCDA010000003.1"/>
</dbReference>
<name>A0ABS5QIB3_9PROT</name>
<dbReference type="EMBL" id="JAHCDA010000003">
    <property type="protein sequence ID" value="MBS7812283.1"/>
    <property type="molecule type" value="Genomic_DNA"/>
</dbReference>
<evidence type="ECO:0008006" key="3">
    <source>
        <dbReference type="Google" id="ProtNLM"/>
    </source>
</evidence>
<dbReference type="InterPro" id="IPR009218">
    <property type="entry name" value="HD_phosphohydro"/>
</dbReference>